<feature type="compositionally biased region" description="Basic and acidic residues" evidence="1">
    <location>
        <begin position="209"/>
        <end position="230"/>
    </location>
</feature>
<reference evidence="2" key="2">
    <citation type="journal article" date="2020" name="Nat. Commun.">
        <title>Large-scale genome sequencing of mycorrhizal fungi provides insights into the early evolution of symbiotic traits.</title>
        <authorList>
            <person name="Miyauchi S."/>
            <person name="Kiss E."/>
            <person name="Kuo A."/>
            <person name="Drula E."/>
            <person name="Kohler A."/>
            <person name="Sanchez-Garcia M."/>
            <person name="Morin E."/>
            <person name="Andreopoulos B."/>
            <person name="Barry K.W."/>
            <person name="Bonito G."/>
            <person name="Buee M."/>
            <person name="Carver A."/>
            <person name="Chen C."/>
            <person name="Cichocki N."/>
            <person name="Clum A."/>
            <person name="Culley D."/>
            <person name="Crous P.W."/>
            <person name="Fauchery L."/>
            <person name="Girlanda M."/>
            <person name="Hayes R.D."/>
            <person name="Keri Z."/>
            <person name="LaButti K."/>
            <person name="Lipzen A."/>
            <person name="Lombard V."/>
            <person name="Magnuson J."/>
            <person name="Maillard F."/>
            <person name="Murat C."/>
            <person name="Nolan M."/>
            <person name="Ohm R.A."/>
            <person name="Pangilinan J."/>
            <person name="Pereira M.F."/>
            <person name="Perotto S."/>
            <person name="Peter M."/>
            <person name="Pfister S."/>
            <person name="Riley R."/>
            <person name="Sitrit Y."/>
            <person name="Stielow J.B."/>
            <person name="Szollosi G."/>
            <person name="Zifcakova L."/>
            <person name="Stursova M."/>
            <person name="Spatafora J.W."/>
            <person name="Tedersoo L."/>
            <person name="Vaario L.M."/>
            <person name="Yamada A."/>
            <person name="Yan M."/>
            <person name="Wang P."/>
            <person name="Xu J."/>
            <person name="Bruns T."/>
            <person name="Baldrian P."/>
            <person name="Vilgalys R."/>
            <person name="Dunand C."/>
            <person name="Henrissat B."/>
            <person name="Grigoriev I.V."/>
            <person name="Hibbett D."/>
            <person name="Nagy L.G."/>
            <person name="Martin F.M."/>
        </authorList>
    </citation>
    <scope>NUCLEOTIDE SEQUENCE</scope>
    <source>
        <strain evidence="2">BED1</strain>
    </source>
</reference>
<evidence type="ECO:0000313" key="2">
    <source>
        <dbReference type="EMBL" id="KAF8444886.1"/>
    </source>
</evidence>
<sequence>MVTRVSGHYIWIPAEWKPPLRFLNHAIYCLWQSSLAGQLPELLRRHSAHLGKYAEHIRSGFFEEVLEYWYPPLTQLPTNERPTRRKQPLHSCYLMIFLLDMYNTGTLVPQLDTSRVTLGGQWQSDPALFDWEKWARRNAAHQSLYGTLPDVGSNEYKRLLEECKIARIPNAPSVELDSSSWSRYASEVLVMFSKQLHHQPSTVPSQRSHPCETEVNERASPEPKAKRMRG</sequence>
<accession>A0AAD4GIW1</accession>
<dbReference type="AlphaFoldDB" id="A0AAD4GIW1"/>
<dbReference type="Proteomes" id="UP001194468">
    <property type="component" value="Unassembled WGS sequence"/>
</dbReference>
<proteinExistence type="predicted"/>
<evidence type="ECO:0000256" key="1">
    <source>
        <dbReference type="SAM" id="MobiDB-lite"/>
    </source>
</evidence>
<feature type="region of interest" description="Disordered" evidence="1">
    <location>
        <begin position="199"/>
        <end position="230"/>
    </location>
</feature>
<dbReference type="EMBL" id="WHUW01000006">
    <property type="protein sequence ID" value="KAF8444886.1"/>
    <property type="molecule type" value="Genomic_DNA"/>
</dbReference>
<organism evidence="2 3">
    <name type="scientific">Boletus edulis BED1</name>
    <dbReference type="NCBI Taxonomy" id="1328754"/>
    <lineage>
        <taxon>Eukaryota</taxon>
        <taxon>Fungi</taxon>
        <taxon>Dikarya</taxon>
        <taxon>Basidiomycota</taxon>
        <taxon>Agaricomycotina</taxon>
        <taxon>Agaricomycetes</taxon>
        <taxon>Agaricomycetidae</taxon>
        <taxon>Boletales</taxon>
        <taxon>Boletineae</taxon>
        <taxon>Boletaceae</taxon>
        <taxon>Boletoideae</taxon>
        <taxon>Boletus</taxon>
    </lineage>
</organism>
<reference evidence="2" key="1">
    <citation type="submission" date="2019-10" db="EMBL/GenBank/DDBJ databases">
        <authorList>
            <consortium name="DOE Joint Genome Institute"/>
            <person name="Kuo A."/>
            <person name="Miyauchi S."/>
            <person name="Kiss E."/>
            <person name="Drula E."/>
            <person name="Kohler A."/>
            <person name="Sanchez-Garcia M."/>
            <person name="Andreopoulos B."/>
            <person name="Barry K.W."/>
            <person name="Bonito G."/>
            <person name="Buee M."/>
            <person name="Carver A."/>
            <person name="Chen C."/>
            <person name="Cichocki N."/>
            <person name="Clum A."/>
            <person name="Culley D."/>
            <person name="Crous P.W."/>
            <person name="Fauchery L."/>
            <person name="Girlanda M."/>
            <person name="Hayes R."/>
            <person name="Keri Z."/>
            <person name="LaButti K."/>
            <person name="Lipzen A."/>
            <person name="Lombard V."/>
            <person name="Magnuson J."/>
            <person name="Maillard F."/>
            <person name="Morin E."/>
            <person name="Murat C."/>
            <person name="Nolan M."/>
            <person name="Ohm R."/>
            <person name="Pangilinan J."/>
            <person name="Pereira M."/>
            <person name="Perotto S."/>
            <person name="Peter M."/>
            <person name="Riley R."/>
            <person name="Sitrit Y."/>
            <person name="Stielow B."/>
            <person name="Szollosi G."/>
            <person name="Zifcakova L."/>
            <person name="Stursova M."/>
            <person name="Spatafora J.W."/>
            <person name="Tedersoo L."/>
            <person name="Vaario L.-M."/>
            <person name="Yamada A."/>
            <person name="Yan M."/>
            <person name="Wang P."/>
            <person name="Xu J."/>
            <person name="Bruns T."/>
            <person name="Baldrian P."/>
            <person name="Vilgalys R."/>
            <person name="Henrissat B."/>
            <person name="Grigoriev I.V."/>
            <person name="Hibbett D."/>
            <person name="Nagy L.G."/>
            <person name="Martin F.M."/>
        </authorList>
    </citation>
    <scope>NUCLEOTIDE SEQUENCE</scope>
    <source>
        <strain evidence="2">BED1</strain>
    </source>
</reference>
<feature type="compositionally biased region" description="Polar residues" evidence="1">
    <location>
        <begin position="199"/>
        <end position="208"/>
    </location>
</feature>
<comment type="caution">
    <text evidence="2">The sequence shown here is derived from an EMBL/GenBank/DDBJ whole genome shotgun (WGS) entry which is preliminary data.</text>
</comment>
<name>A0AAD4GIW1_BOLED</name>
<evidence type="ECO:0000313" key="3">
    <source>
        <dbReference type="Proteomes" id="UP001194468"/>
    </source>
</evidence>
<keyword evidence="3" id="KW-1185">Reference proteome</keyword>
<protein>
    <submittedName>
        <fullName evidence="2">Uncharacterized protein</fullName>
    </submittedName>
</protein>
<gene>
    <name evidence="2" type="ORF">L210DRAFT_3643077</name>
</gene>